<dbReference type="PANTHER" id="PTHR11662:SF399">
    <property type="entry name" value="FI19708P1-RELATED"/>
    <property type="match status" value="1"/>
</dbReference>
<dbReference type="GO" id="GO:0005315">
    <property type="term" value="F:phosphate transmembrane transporter activity"/>
    <property type="evidence" value="ECO:0007669"/>
    <property type="project" value="TreeGrafter"/>
</dbReference>
<name>A0A061QW20_9CHLO</name>
<dbReference type="InterPro" id="IPR036259">
    <property type="entry name" value="MFS_trans_sf"/>
</dbReference>
<dbReference type="GO" id="GO:0016020">
    <property type="term" value="C:membrane"/>
    <property type="evidence" value="ECO:0007669"/>
    <property type="project" value="UniProtKB-SubCell"/>
</dbReference>
<dbReference type="PANTHER" id="PTHR11662">
    <property type="entry name" value="SOLUTE CARRIER FAMILY 17"/>
    <property type="match status" value="1"/>
</dbReference>
<evidence type="ECO:0000256" key="3">
    <source>
        <dbReference type="ARBA" id="ARBA00022989"/>
    </source>
</evidence>
<reference evidence="7" key="1">
    <citation type="submission" date="2014-05" db="EMBL/GenBank/DDBJ databases">
        <title>The transcriptome of the halophilic microalga Tetraselmis sp. GSL018 isolated from the Great Salt Lake, Utah.</title>
        <authorList>
            <person name="Jinkerson R.E."/>
            <person name="D'Adamo S."/>
            <person name="Posewitz M.C."/>
        </authorList>
    </citation>
    <scope>NUCLEOTIDE SEQUENCE</scope>
    <source>
        <strain evidence="7">GSL018</strain>
    </source>
</reference>
<evidence type="ECO:0000259" key="6">
    <source>
        <dbReference type="PROSITE" id="PS50850"/>
    </source>
</evidence>
<dbReference type="InterPro" id="IPR011701">
    <property type="entry name" value="MFS"/>
</dbReference>
<keyword evidence="3" id="KW-1133">Transmembrane helix</keyword>
<keyword evidence="2" id="KW-0812">Transmembrane</keyword>
<comment type="subcellular location">
    <subcellularLocation>
        <location evidence="1">Membrane</location>
        <topology evidence="1">Multi-pass membrane protein</topology>
    </subcellularLocation>
</comment>
<gene>
    <name evidence="7" type="ORF">TSPGSL018_22747</name>
</gene>
<proteinExistence type="inferred from homology"/>
<accession>A0A061QW20</accession>
<dbReference type="PROSITE" id="PS50850">
    <property type="entry name" value="MFS"/>
    <property type="match status" value="1"/>
</dbReference>
<organism evidence="7">
    <name type="scientific">Tetraselmis sp. GSL018</name>
    <dbReference type="NCBI Taxonomy" id="582737"/>
    <lineage>
        <taxon>Eukaryota</taxon>
        <taxon>Viridiplantae</taxon>
        <taxon>Chlorophyta</taxon>
        <taxon>core chlorophytes</taxon>
        <taxon>Chlorodendrophyceae</taxon>
        <taxon>Chlorodendrales</taxon>
        <taxon>Chlorodendraceae</taxon>
        <taxon>Tetraselmis</taxon>
    </lineage>
</organism>
<dbReference type="GO" id="GO:0009536">
    <property type="term" value="C:plastid"/>
    <property type="evidence" value="ECO:0007669"/>
    <property type="project" value="TreeGrafter"/>
</dbReference>
<dbReference type="InterPro" id="IPR050382">
    <property type="entry name" value="MFS_Na/Anion_cotransporter"/>
</dbReference>
<sequence>MHRGLLIHRRLNGGHASIVGGRRDHCDQHWRLLRHSQVQFFGAKSFGHLKACCYEKHRQRNHIVAFAASVNGAPAPVPALYYLRVVVPTSLAMLLCNMDRICMSITIIPMAAEFGWPVSVQGLVSASFLWGYMATQLLGGTLADRLGAKRTMAAAIVW</sequence>
<feature type="non-terminal residue" evidence="7">
    <location>
        <position position="158"/>
    </location>
</feature>
<dbReference type="Pfam" id="PF07690">
    <property type="entry name" value="MFS_1"/>
    <property type="match status" value="1"/>
</dbReference>
<keyword evidence="4" id="KW-0472">Membrane</keyword>
<evidence type="ECO:0000313" key="7">
    <source>
        <dbReference type="EMBL" id="JAC62644.1"/>
    </source>
</evidence>
<dbReference type="Gene3D" id="1.20.1250.20">
    <property type="entry name" value="MFS general substrate transporter like domains"/>
    <property type="match status" value="1"/>
</dbReference>
<evidence type="ECO:0000256" key="2">
    <source>
        <dbReference type="ARBA" id="ARBA00022692"/>
    </source>
</evidence>
<dbReference type="AlphaFoldDB" id="A0A061QW20"/>
<comment type="similarity">
    <text evidence="5">Belongs to the major facilitator superfamily. Sodium/anion cotransporter (TC 2.A.1.14) family.</text>
</comment>
<evidence type="ECO:0000256" key="1">
    <source>
        <dbReference type="ARBA" id="ARBA00004141"/>
    </source>
</evidence>
<evidence type="ECO:0000256" key="4">
    <source>
        <dbReference type="ARBA" id="ARBA00023136"/>
    </source>
</evidence>
<dbReference type="EMBL" id="GBEZ01024336">
    <property type="protein sequence ID" value="JAC62644.1"/>
    <property type="molecule type" value="Transcribed_RNA"/>
</dbReference>
<protein>
    <submittedName>
        <fullName evidence="7">Putative anion transporter chloroplastic-like</fullName>
    </submittedName>
</protein>
<dbReference type="InterPro" id="IPR020846">
    <property type="entry name" value="MFS_dom"/>
</dbReference>
<dbReference type="SUPFAM" id="SSF103473">
    <property type="entry name" value="MFS general substrate transporter"/>
    <property type="match status" value="1"/>
</dbReference>
<evidence type="ECO:0000256" key="5">
    <source>
        <dbReference type="ARBA" id="ARBA00024362"/>
    </source>
</evidence>
<feature type="domain" description="Major facilitator superfamily (MFS) profile" evidence="6">
    <location>
        <begin position="85"/>
        <end position="158"/>
    </location>
</feature>